<keyword evidence="2" id="KW-1185">Reference proteome</keyword>
<dbReference type="Proteomes" id="UP000290289">
    <property type="component" value="Chromosome 14"/>
</dbReference>
<organism evidence="1 2">
    <name type="scientific">Malus domestica</name>
    <name type="common">Apple</name>
    <name type="synonym">Pyrus malus</name>
    <dbReference type="NCBI Taxonomy" id="3750"/>
    <lineage>
        <taxon>Eukaryota</taxon>
        <taxon>Viridiplantae</taxon>
        <taxon>Streptophyta</taxon>
        <taxon>Embryophyta</taxon>
        <taxon>Tracheophyta</taxon>
        <taxon>Spermatophyta</taxon>
        <taxon>Magnoliopsida</taxon>
        <taxon>eudicotyledons</taxon>
        <taxon>Gunneridae</taxon>
        <taxon>Pentapetalae</taxon>
        <taxon>rosids</taxon>
        <taxon>fabids</taxon>
        <taxon>Rosales</taxon>
        <taxon>Rosaceae</taxon>
        <taxon>Amygdaloideae</taxon>
        <taxon>Maleae</taxon>
        <taxon>Malus</taxon>
    </lineage>
</organism>
<sequence length="92" mass="10461">MLIVKIRVMPHLNSFVPRSDIEECCKASDVEKTRAATAVNNILSGVNGHISLWEEIQLIRADDKNILYILSPYCAQHTEQGALYRILLRSYC</sequence>
<evidence type="ECO:0000313" key="2">
    <source>
        <dbReference type="Proteomes" id="UP000290289"/>
    </source>
</evidence>
<name>A0A498I701_MALDO</name>
<dbReference type="EMBL" id="RDQH01000340">
    <property type="protein sequence ID" value="RXH78002.1"/>
    <property type="molecule type" value="Genomic_DNA"/>
</dbReference>
<comment type="caution">
    <text evidence="1">The sequence shown here is derived from an EMBL/GenBank/DDBJ whole genome shotgun (WGS) entry which is preliminary data.</text>
</comment>
<proteinExistence type="predicted"/>
<protein>
    <submittedName>
        <fullName evidence="1">Uncharacterized protein</fullName>
    </submittedName>
</protein>
<reference evidence="1 2" key="1">
    <citation type="submission" date="2018-10" db="EMBL/GenBank/DDBJ databases">
        <title>A high-quality apple genome assembly.</title>
        <authorList>
            <person name="Hu J."/>
        </authorList>
    </citation>
    <scope>NUCLEOTIDE SEQUENCE [LARGE SCALE GENOMIC DNA]</scope>
    <source>
        <strain evidence="2">cv. HFTH1</strain>
        <tissue evidence="1">Young leaf</tissue>
    </source>
</reference>
<evidence type="ECO:0000313" key="1">
    <source>
        <dbReference type="EMBL" id="RXH78002.1"/>
    </source>
</evidence>
<dbReference type="AlphaFoldDB" id="A0A498I701"/>
<gene>
    <name evidence="1" type="ORF">DVH24_039973</name>
</gene>
<accession>A0A498I701</accession>